<keyword evidence="7" id="KW-0539">Nucleus</keyword>
<dbReference type="InterPro" id="IPR051095">
    <property type="entry name" value="Dros_DevTransReg"/>
</dbReference>
<keyword evidence="12" id="KW-1185">Reference proteome</keyword>
<dbReference type="GO" id="GO:0048813">
    <property type="term" value="P:dendrite morphogenesis"/>
    <property type="evidence" value="ECO:0007669"/>
    <property type="project" value="UniProtKB-ARBA"/>
</dbReference>
<proteinExistence type="predicted"/>
<evidence type="ECO:0000256" key="9">
    <source>
        <dbReference type="SAM" id="MobiDB-lite"/>
    </source>
</evidence>
<dbReference type="GO" id="GO:0007464">
    <property type="term" value="P:R3/R4 cell fate commitment"/>
    <property type="evidence" value="ECO:0007669"/>
    <property type="project" value="UniProtKB-ARBA"/>
</dbReference>
<evidence type="ECO:0000256" key="6">
    <source>
        <dbReference type="ARBA" id="ARBA00023163"/>
    </source>
</evidence>
<dbReference type="GO" id="GO:0035167">
    <property type="term" value="P:larval lymph gland hemopoiesis"/>
    <property type="evidence" value="ECO:0007669"/>
    <property type="project" value="UniProtKB-ARBA"/>
</dbReference>
<protein>
    <recommendedName>
        <fullName evidence="10">BTB domain-containing protein</fullName>
    </recommendedName>
</protein>
<keyword evidence="3" id="KW-0221">Differentiation</keyword>
<accession>A0A8K0P7H8</accession>
<dbReference type="SMART" id="SM00225">
    <property type="entry name" value="BTB"/>
    <property type="match status" value="1"/>
</dbReference>
<feature type="compositionally biased region" description="Polar residues" evidence="9">
    <location>
        <begin position="424"/>
        <end position="433"/>
    </location>
</feature>
<evidence type="ECO:0000313" key="11">
    <source>
        <dbReference type="EMBL" id="KAG8233644.1"/>
    </source>
</evidence>
<evidence type="ECO:0000256" key="2">
    <source>
        <dbReference type="ARBA" id="ARBA00022473"/>
    </source>
</evidence>
<dbReference type="GO" id="GO:0008406">
    <property type="term" value="P:gonad development"/>
    <property type="evidence" value="ECO:0007669"/>
    <property type="project" value="UniProtKB-ARBA"/>
</dbReference>
<evidence type="ECO:0000313" key="12">
    <source>
        <dbReference type="Proteomes" id="UP000792457"/>
    </source>
</evidence>
<dbReference type="OrthoDB" id="407106at2759"/>
<dbReference type="PANTHER" id="PTHR23110:SF111">
    <property type="entry name" value="LONGITUDINALS LACKING PROTEIN, ISOFORMS F_I_K_T"/>
    <property type="match status" value="1"/>
</dbReference>
<dbReference type="GO" id="GO:0016199">
    <property type="term" value="P:axon midline choice point recognition"/>
    <property type="evidence" value="ECO:0007669"/>
    <property type="project" value="UniProtKB-ARBA"/>
</dbReference>
<comment type="caution">
    <text evidence="11">The sequence shown here is derived from an EMBL/GenBank/DDBJ whole genome shotgun (WGS) entry which is preliminary data.</text>
</comment>
<dbReference type="GO" id="GO:0005634">
    <property type="term" value="C:nucleus"/>
    <property type="evidence" value="ECO:0007669"/>
    <property type="project" value="UniProtKB-SubCell"/>
</dbReference>
<comment type="function">
    <text evidence="8">Putative transcription factor required for axon growth and guidance in the central and peripheral nervous systems. Repels CNS axons away from the midline by promoting the expression of the midline repellent sli and its receptor robo.</text>
</comment>
<sequence>MGSEQQFCLRWNNHQSTLISVFDTLLESETLVDVTLAAEGQYLKAHKVVLSACSQYFQELLCHHIEKHPIIILKDVTFQELKALIDYMYRGEVNVSQEQLSALIKTAESLKIKGLADGGDRRPDRKSVPQLSPPLPPVLAPALSGNLSLDGRSMGASEYATNSPLQHAAREGSISPVSRKRKRIRRRSGEGGGGGSHEPDVVGSEQASSSASTISVPNIPATITPVNSGSRTTPGEGDEEEGASGSKGQEGGAEEPAAAPSKQSKSEPGTSLQSHSQTPLLEPKSEYREEDEDDGEADEDSMDNVVALEEDVMDMEGSRDDGLDQKPGPSHGAEVSGQGSGFAPWHMMPDRSGDDIFIPSQESAAQRESQGLISFLEMHPLLISAPLLVHISSSPSLSLSLTSDADAARRRLLDASSPSASSSGRFLQSSRPL</sequence>
<keyword evidence="5" id="KW-0805">Transcription regulation</keyword>
<dbReference type="Pfam" id="PF00651">
    <property type="entry name" value="BTB"/>
    <property type="match status" value="1"/>
</dbReference>
<feature type="region of interest" description="Disordered" evidence="9">
    <location>
        <begin position="414"/>
        <end position="433"/>
    </location>
</feature>
<dbReference type="GO" id="GO:0045476">
    <property type="term" value="P:nurse cell apoptotic process"/>
    <property type="evidence" value="ECO:0007669"/>
    <property type="project" value="UniProtKB-ARBA"/>
</dbReference>
<dbReference type="Proteomes" id="UP000792457">
    <property type="component" value="Unassembled WGS sequence"/>
</dbReference>
<evidence type="ECO:0000256" key="7">
    <source>
        <dbReference type="ARBA" id="ARBA00023242"/>
    </source>
</evidence>
<dbReference type="InterPro" id="IPR011333">
    <property type="entry name" value="SKP1/BTB/POZ_sf"/>
</dbReference>
<evidence type="ECO:0000256" key="8">
    <source>
        <dbReference type="ARBA" id="ARBA00037382"/>
    </source>
</evidence>
<keyword evidence="2" id="KW-0217">Developmental protein</keyword>
<feature type="non-terminal residue" evidence="11">
    <location>
        <position position="433"/>
    </location>
</feature>
<dbReference type="EMBL" id="KZ308732">
    <property type="protein sequence ID" value="KAG8233644.1"/>
    <property type="molecule type" value="Genomic_DNA"/>
</dbReference>
<keyword evidence="4" id="KW-0524">Neurogenesis</keyword>
<feature type="compositionally biased region" description="Polar residues" evidence="9">
    <location>
        <begin position="224"/>
        <end position="233"/>
    </location>
</feature>
<feature type="compositionally biased region" description="Acidic residues" evidence="9">
    <location>
        <begin position="288"/>
        <end position="314"/>
    </location>
</feature>
<gene>
    <name evidence="11" type="ORF">J437_LFUL013605</name>
</gene>
<feature type="compositionally biased region" description="Polar residues" evidence="9">
    <location>
        <begin position="261"/>
        <end position="279"/>
    </location>
</feature>
<dbReference type="GO" id="GO:0007526">
    <property type="term" value="P:larval somatic muscle development"/>
    <property type="evidence" value="ECO:0007669"/>
    <property type="project" value="UniProtKB-ARBA"/>
</dbReference>
<dbReference type="PROSITE" id="PS50097">
    <property type="entry name" value="BTB"/>
    <property type="match status" value="1"/>
</dbReference>
<feature type="compositionally biased region" description="Basic and acidic residues" evidence="9">
    <location>
        <begin position="118"/>
        <end position="127"/>
    </location>
</feature>
<evidence type="ECO:0000256" key="1">
    <source>
        <dbReference type="ARBA" id="ARBA00004123"/>
    </source>
</evidence>
<dbReference type="PANTHER" id="PTHR23110">
    <property type="entry name" value="BTB DOMAIN TRANSCRIPTION FACTOR"/>
    <property type="match status" value="1"/>
</dbReference>
<organism evidence="11 12">
    <name type="scientific">Ladona fulva</name>
    <name type="common">Scarce chaser dragonfly</name>
    <name type="synonym">Libellula fulva</name>
    <dbReference type="NCBI Taxonomy" id="123851"/>
    <lineage>
        <taxon>Eukaryota</taxon>
        <taxon>Metazoa</taxon>
        <taxon>Ecdysozoa</taxon>
        <taxon>Arthropoda</taxon>
        <taxon>Hexapoda</taxon>
        <taxon>Insecta</taxon>
        <taxon>Pterygota</taxon>
        <taxon>Palaeoptera</taxon>
        <taxon>Odonata</taxon>
        <taxon>Epiprocta</taxon>
        <taxon>Anisoptera</taxon>
        <taxon>Libelluloidea</taxon>
        <taxon>Libellulidae</taxon>
        <taxon>Ladona</taxon>
    </lineage>
</organism>
<keyword evidence="6" id="KW-0804">Transcription</keyword>
<evidence type="ECO:0000256" key="3">
    <source>
        <dbReference type="ARBA" id="ARBA00022782"/>
    </source>
</evidence>
<evidence type="ECO:0000256" key="5">
    <source>
        <dbReference type="ARBA" id="ARBA00023015"/>
    </source>
</evidence>
<dbReference type="GO" id="GO:0045467">
    <property type="term" value="P:R7 cell development"/>
    <property type="evidence" value="ECO:0007669"/>
    <property type="project" value="UniProtKB-ARBA"/>
</dbReference>
<dbReference type="InterPro" id="IPR000210">
    <property type="entry name" value="BTB/POZ_dom"/>
</dbReference>
<dbReference type="AlphaFoldDB" id="A0A8K0P7H8"/>
<evidence type="ECO:0000256" key="4">
    <source>
        <dbReference type="ARBA" id="ARBA00022902"/>
    </source>
</evidence>
<dbReference type="FunFam" id="3.30.710.10:FF:000091">
    <property type="entry name" value="Lola, isoform F"/>
    <property type="match status" value="1"/>
</dbReference>
<reference evidence="11" key="1">
    <citation type="submission" date="2013-04" db="EMBL/GenBank/DDBJ databases">
        <authorList>
            <person name="Qu J."/>
            <person name="Murali S.C."/>
            <person name="Bandaranaike D."/>
            <person name="Bellair M."/>
            <person name="Blankenburg K."/>
            <person name="Chao H."/>
            <person name="Dinh H."/>
            <person name="Doddapaneni H."/>
            <person name="Downs B."/>
            <person name="Dugan-Rocha S."/>
            <person name="Elkadiri S."/>
            <person name="Gnanaolivu R.D."/>
            <person name="Hernandez B."/>
            <person name="Javaid M."/>
            <person name="Jayaseelan J.C."/>
            <person name="Lee S."/>
            <person name="Li M."/>
            <person name="Ming W."/>
            <person name="Munidasa M."/>
            <person name="Muniz J."/>
            <person name="Nguyen L."/>
            <person name="Ongeri F."/>
            <person name="Osuji N."/>
            <person name="Pu L.-L."/>
            <person name="Puazo M."/>
            <person name="Qu C."/>
            <person name="Quiroz J."/>
            <person name="Raj R."/>
            <person name="Weissenberger G."/>
            <person name="Xin Y."/>
            <person name="Zou X."/>
            <person name="Han Y."/>
            <person name="Richards S."/>
            <person name="Worley K."/>
            <person name="Muzny D."/>
            <person name="Gibbs R."/>
        </authorList>
    </citation>
    <scope>NUCLEOTIDE SEQUENCE</scope>
    <source>
        <strain evidence="11">Sampled in the wild</strain>
    </source>
</reference>
<dbReference type="SUPFAM" id="SSF54695">
    <property type="entry name" value="POZ domain"/>
    <property type="match status" value="1"/>
</dbReference>
<feature type="domain" description="BTB" evidence="10">
    <location>
        <begin position="32"/>
        <end position="97"/>
    </location>
</feature>
<reference evidence="11" key="2">
    <citation type="submission" date="2017-10" db="EMBL/GenBank/DDBJ databases">
        <title>Ladona fulva Genome sequencing and assembly.</title>
        <authorList>
            <person name="Murali S."/>
            <person name="Richards S."/>
            <person name="Bandaranaike D."/>
            <person name="Bellair M."/>
            <person name="Blankenburg K."/>
            <person name="Chao H."/>
            <person name="Dinh H."/>
            <person name="Doddapaneni H."/>
            <person name="Dugan-Rocha S."/>
            <person name="Elkadiri S."/>
            <person name="Gnanaolivu R."/>
            <person name="Hernandez B."/>
            <person name="Skinner E."/>
            <person name="Javaid M."/>
            <person name="Lee S."/>
            <person name="Li M."/>
            <person name="Ming W."/>
            <person name="Munidasa M."/>
            <person name="Muniz J."/>
            <person name="Nguyen L."/>
            <person name="Hughes D."/>
            <person name="Osuji N."/>
            <person name="Pu L.-L."/>
            <person name="Puazo M."/>
            <person name="Qu C."/>
            <person name="Quiroz J."/>
            <person name="Raj R."/>
            <person name="Weissenberger G."/>
            <person name="Xin Y."/>
            <person name="Zou X."/>
            <person name="Han Y."/>
            <person name="Worley K."/>
            <person name="Muzny D."/>
            <person name="Gibbs R."/>
        </authorList>
    </citation>
    <scope>NUCLEOTIDE SEQUENCE</scope>
    <source>
        <strain evidence="11">Sampled in the wild</strain>
    </source>
</reference>
<dbReference type="Gene3D" id="3.30.710.10">
    <property type="entry name" value="Potassium Channel Kv1.1, Chain A"/>
    <property type="match status" value="1"/>
</dbReference>
<dbReference type="GO" id="GO:0006357">
    <property type="term" value="P:regulation of transcription by RNA polymerase II"/>
    <property type="evidence" value="ECO:0007669"/>
    <property type="project" value="TreeGrafter"/>
</dbReference>
<name>A0A8K0P7H8_LADFU</name>
<evidence type="ECO:0000259" key="10">
    <source>
        <dbReference type="PROSITE" id="PS50097"/>
    </source>
</evidence>
<feature type="region of interest" description="Disordered" evidence="9">
    <location>
        <begin position="115"/>
        <end position="355"/>
    </location>
</feature>
<feature type="compositionally biased region" description="Low complexity" evidence="9">
    <location>
        <begin position="414"/>
        <end position="423"/>
    </location>
</feature>
<dbReference type="CDD" id="cd18315">
    <property type="entry name" value="BTB_POZ_BAB-like"/>
    <property type="match status" value="1"/>
</dbReference>
<comment type="subcellular location">
    <subcellularLocation>
        <location evidence="1">Nucleus</location>
    </subcellularLocation>
</comment>